<evidence type="ECO:0000313" key="1">
    <source>
        <dbReference type="EMBL" id="MDA0177384.1"/>
    </source>
</evidence>
<proteinExistence type="predicted"/>
<name>A0ABT4RZX0_9FLAO</name>
<sequence length="148" mass="18122">MNSSIDNGGKTHVRYAHKHYPKIVELECEKCESRMIATNQNVPDGIEHFMDISDFEKKWNLVCLNCTYRTELNWSELKEFDFWLKTEIRNIEFWSWNIDHLNMILKKLKKEDLKSDKWQFFQSYIPQEWLLKFNSEKEIRKIEKLKEK</sequence>
<gene>
    <name evidence="1" type="ORF">OOZ35_07775</name>
</gene>
<keyword evidence="2" id="KW-1185">Reference proteome</keyword>
<dbReference type="Proteomes" id="UP001149142">
    <property type="component" value="Unassembled WGS sequence"/>
</dbReference>
<dbReference type="RefSeq" id="WP_106687028.1">
    <property type="nucleotide sequence ID" value="NZ_CP061703.1"/>
</dbReference>
<organism evidence="1 2">
    <name type="scientific">Mesoflavibacter profundi</name>
    <dbReference type="NCBI Taxonomy" id="2708110"/>
    <lineage>
        <taxon>Bacteria</taxon>
        <taxon>Pseudomonadati</taxon>
        <taxon>Bacteroidota</taxon>
        <taxon>Flavobacteriia</taxon>
        <taxon>Flavobacteriales</taxon>
        <taxon>Flavobacteriaceae</taxon>
        <taxon>Mesoflavibacter</taxon>
    </lineage>
</organism>
<reference evidence="1" key="1">
    <citation type="submission" date="2022-11" db="EMBL/GenBank/DDBJ databases">
        <title>Refractory cell wall polysaccharides provide important carbon source for microbial heterotrophs in the hadal ocean.</title>
        <authorList>
            <person name="Zhu X."/>
        </authorList>
    </citation>
    <scope>NUCLEOTIDE SEQUENCE</scope>
    <source>
        <strain evidence="1">MTRN7</strain>
    </source>
</reference>
<comment type="caution">
    <text evidence="1">The sequence shown here is derived from an EMBL/GenBank/DDBJ whole genome shotgun (WGS) entry which is preliminary data.</text>
</comment>
<evidence type="ECO:0000313" key="2">
    <source>
        <dbReference type="Proteomes" id="UP001149142"/>
    </source>
</evidence>
<accession>A0ABT4RZX0</accession>
<protein>
    <submittedName>
        <fullName evidence="1">Uncharacterized protein</fullName>
    </submittedName>
</protein>
<dbReference type="EMBL" id="JAPFGC010000002">
    <property type="protein sequence ID" value="MDA0177384.1"/>
    <property type="molecule type" value="Genomic_DNA"/>
</dbReference>